<evidence type="ECO:0000313" key="2">
    <source>
        <dbReference type="EMBL" id="CAI4000096.1"/>
    </source>
</evidence>
<dbReference type="EMBL" id="CAMXCT020002735">
    <property type="protein sequence ID" value="CAL1153471.1"/>
    <property type="molecule type" value="Genomic_DNA"/>
</dbReference>
<comment type="caution">
    <text evidence="2">The sequence shown here is derived from an EMBL/GenBank/DDBJ whole genome shotgun (WGS) entry which is preliminary data.</text>
</comment>
<name>A0A9P1CZC0_9DINO</name>
<proteinExistence type="predicted"/>
<feature type="region of interest" description="Disordered" evidence="1">
    <location>
        <begin position="93"/>
        <end position="169"/>
    </location>
</feature>
<dbReference type="AlphaFoldDB" id="A0A9P1CZC0"/>
<feature type="compositionally biased region" description="Low complexity" evidence="1">
    <location>
        <begin position="95"/>
        <end position="104"/>
    </location>
</feature>
<dbReference type="EMBL" id="CAMXCT030002735">
    <property type="protein sequence ID" value="CAL4787408.1"/>
    <property type="molecule type" value="Genomic_DNA"/>
</dbReference>
<dbReference type="EMBL" id="CAMXCT010002735">
    <property type="protein sequence ID" value="CAI4000096.1"/>
    <property type="molecule type" value="Genomic_DNA"/>
</dbReference>
<sequence>MPGWYQCADVLSAVDAYDALGVEPGPADAGHSPLQRSMHLSTVSTKIITQCYNRTMQCVGENTEQARCVIKYYDMLQGKSRESYDMRRFRDNTQAAAAGSAQEVARARGSHAVQPPLPPPNESPQDDDDEDDTMENDDDKANPKGSAWFPWRSPQAMCTAKEEPGDHER</sequence>
<feature type="compositionally biased region" description="Basic and acidic residues" evidence="1">
    <location>
        <begin position="160"/>
        <end position="169"/>
    </location>
</feature>
<keyword evidence="4" id="KW-1185">Reference proteome</keyword>
<evidence type="ECO:0000313" key="4">
    <source>
        <dbReference type="Proteomes" id="UP001152797"/>
    </source>
</evidence>
<dbReference type="Proteomes" id="UP001152797">
    <property type="component" value="Unassembled WGS sequence"/>
</dbReference>
<accession>A0A9P1CZC0</accession>
<feature type="compositionally biased region" description="Acidic residues" evidence="1">
    <location>
        <begin position="124"/>
        <end position="138"/>
    </location>
</feature>
<gene>
    <name evidence="2" type="ORF">C1SCF055_LOCUS26243</name>
</gene>
<protein>
    <submittedName>
        <fullName evidence="2">Uncharacterized protein</fullName>
    </submittedName>
</protein>
<evidence type="ECO:0000313" key="3">
    <source>
        <dbReference type="EMBL" id="CAL4787408.1"/>
    </source>
</evidence>
<reference evidence="3 4" key="2">
    <citation type="submission" date="2024-05" db="EMBL/GenBank/DDBJ databases">
        <authorList>
            <person name="Chen Y."/>
            <person name="Shah S."/>
            <person name="Dougan E. K."/>
            <person name="Thang M."/>
            <person name="Chan C."/>
        </authorList>
    </citation>
    <scope>NUCLEOTIDE SEQUENCE [LARGE SCALE GENOMIC DNA]</scope>
</reference>
<evidence type="ECO:0000256" key="1">
    <source>
        <dbReference type="SAM" id="MobiDB-lite"/>
    </source>
</evidence>
<reference evidence="2" key="1">
    <citation type="submission" date="2022-10" db="EMBL/GenBank/DDBJ databases">
        <authorList>
            <person name="Chen Y."/>
            <person name="Dougan E. K."/>
            <person name="Chan C."/>
            <person name="Rhodes N."/>
            <person name="Thang M."/>
        </authorList>
    </citation>
    <scope>NUCLEOTIDE SEQUENCE</scope>
</reference>
<organism evidence="2">
    <name type="scientific">Cladocopium goreaui</name>
    <dbReference type="NCBI Taxonomy" id="2562237"/>
    <lineage>
        <taxon>Eukaryota</taxon>
        <taxon>Sar</taxon>
        <taxon>Alveolata</taxon>
        <taxon>Dinophyceae</taxon>
        <taxon>Suessiales</taxon>
        <taxon>Symbiodiniaceae</taxon>
        <taxon>Cladocopium</taxon>
    </lineage>
</organism>